<evidence type="ECO:0000256" key="5">
    <source>
        <dbReference type="HAMAP-Rule" id="MF_00472"/>
    </source>
</evidence>
<comment type="catalytic activity">
    <reaction evidence="5">
        <text>a 3-demethylubiquinol + S-adenosyl-L-methionine = a ubiquinol + S-adenosyl-L-homocysteine + H(+)</text>
        <dbReference type="Rhea" id="RHEA:44380"/>
        <dbReference type="Rhea" id="RHEA-COMP:9566"/>
        <dbReference type="Rhea" id="RHEA-COMP:10914"/>
        <dbReference type="ChEBI" id="CHEBI:15378"/>
        <dbReference type="ChEBI" id="CHEBI:17976"/>
        <dbReference type="ChEBI" id="CHEBI:57856"/>
        <dbReference type="ChEBI" id="CHEBI:59789"/>
        <dbReference type="ChEBI" id="CHEBI:84422"/>
        <dbReference type="EC" id="2.1.1.64"/>
    </reaction>
</comment>
<evidence type="ECO:0000256" key="2">
    <source>
        <dbReference type="ARBA" id="ARBA00022679"/>
    </source>
</evidence>
<dbReference type="Proteomes" id="UP000734218">
    <property type="component" value="Unassembled WGS sequence"/>
</dbReference>
<dbReference type="SUPFAM" id="SSF53335">
    <property type="entry name" value="S-adenosyl-L-methionine-dependent methyltransferases"/>
    <property type="match status" value="1"/>
</dbReference>
<protein>
    <recommendedName>
        <fullName evidence="5">Ubiquinone biosynthesis O-methyltransferase</fullName>
    </recommendedName>
    <alternativeName>
        <fullName evidence="5">2-polyprenyl-6-hydroxyphenol methylase</fullName>
        <ecNumber evidence="5">2.1.1.222</ecNumber>
    </alternativeName>
    <alternativeName>
        <fullName evidence="5">3-demethylubiquinone 3-O-methyltransferase</fullName>
        <ecNumber evidence="5">2.1.1.64</ecNumber>
    </alternativeName>
</protein>
<keyword evidence="1 5" id="KW-0489">Methyltransferase</keyword>
<keyword evidence="8" id="KW-1185">Reference proteome</keyword>
<gene>
    <name evidence="5" type="primary">ubiG</name>
    <name evidence="7" type="ORF">GGR88_002709</name>
</gene>
<evidence type="ECO:0000313" key="7">
    <source>
        <dbReference type="EMBL" id="NJC35195.1"/>
    </source>
</evidence>
<evidence type="ECO:0000256" key="4">
    <source>
        <dbReference type="ARBA" id="ARBA00022691"/>
    </source>
</evidence>
<feature type="region of interest" description="Disordered" evidence="6">
    <location>
        <begin position="1"/>
        <end position="22"/>
    </location>
</feature>
<proteinExistence type="inferred from homology"/>
<dbReference type="HAMAP" id="MF_00472">
    <property type="entry name" value="UbiG"/>
    <property type="match status" value="1"/>
</dbReference>
<dbReference type="GO" id="GO:0102208">
    <property type="term" value="F:2-polyprenyl-6-hydroxyphenol methylase activity"/>
    <property type="evidence" value="ECO:0007669"/>
    <property type="project" value="UniProtKB-EC"/>
</dbReference>
<dbReference type="Pfam" id="PF13489">
    <property type="entry name" value="Methyltransf_23"/>
    <property type="match status" value="1"/>
</dbReference>
<comment type="caution">
    <text evidence="7">The sequence shown here is derived from an EMBL/GenBank/DDBJ whole genome shotgun (WGS) entry which is preliminary data.</text>
</comment>
<dbReference type="GO" id="GO:0032259">
    <property type="term" value="P:methylation"/>
    <property type="evidence" value="ECO:0007669"/>
    <property type="project" value="UniProtKB-KW"/>
</dbReference>
<keyword evidence="3 5" id="KW-0831">Ubiquinone biosynthesis</keyword>
<dbReference type="EC" id="2.1.1.222" evidence="5"/>
<dbReference type="Gene3D" id="3.40.50.150">
    <property type="entry name" value="Vaccinia Virus protein VP39"/>
    <property type="match status" value="1"/>
</dbReference>
<comment type="function">
    <text evidence="5">O-methyltransferase that catalyzes the 2 O-methylation steps in the ubiquinone biosynthetic pathway.</text>
</comment>
<accession>A0ABX0XRB4</accession>
<keyword evidence="4 5" id="KW-0949">S-adenosyl-L-methionine</keyword>
<dbReference type="InterPro" id="IPR029063">
    <property type="entry name" value="SAM-dependent_MTases_sf"/>
</dbReference>
<organism evidence="7 8">
    <name type="scientific">Sphingomonas jejuensis</name>
    <dbReference type="NCBI Taxonomy" id="904715"/>
    <lineage>
        <taxon>Bacteria</taxon>
        <taxon>Pseudomonadati</taxon>
        <taxon>Pseudomonadota</taxon>
        <taxon>Alphaproteobacteria</taxon>
        <taxon>Sphingomonadales</taxon>
        <taxon>Sphingomonadaceae</taxon>
        <taxon>Sphingomonas</taxon>
    </lineage>
</organism>
<evidence type="ECO:0000256" key="1">
    <source>
        <dbReference type="ARBA" id="ARBA00022603"/>
    </source>
</evidence>
<dbReference type="GO" id="GO:0061542">
    <property type="term" value="F:3-demethylubiquinol 3-O-methyltransferase activity"/>
    <property type="evidence" value="ECO:0007669"/>
    <property type="project" value="UniProtKB-EC"/>
</dbReference>
<dbReference type="EC" id="2.1.1.64" evidence="5"/>
<feature type="binding site" evidence="5">
    <location>
        <position position="54"/>
    </location>
    <ligand>
        <name>S-adenosyl-L-methionine</name>
        <dbReference type="ChEBI" id="CHEBI:59789"/>
    </ligand>
</feature>
<feature type="binding site" evidence="5">
    <location>
        <position position="147"/>
    </location>
    <ligand>
        <name>S-adenosyl-L-methionine</name>
        <dbReference type="ChEBI" id="CHEBI:59789"/>
    </ligand>
</feature>
<keyword evidence="2 5" id="KW-0808">Transferase</keyword>
<comment type="catalytic activity">
    <reaction evidence="5">
        <text>a 3-(all-trans-polyprenyl)benzene-1,2-diol + S-adenosyl-L-methionine = a 2-methoxy-6-(all-trans-polyprenyl)phenol + S-adenosyl-L-homocysteine + H(+)</text>
        <dbReference type="Rhea" id="RHEA:31411"/>
        <dbReference type="Rhea" id="RHEA-COMP:9550"/>
        <dbReference type="Rhea" id="RHEA-COMP:9551"/>
        <dbReference type="ChEBI" id="CHEBI:15378"/>
        <dbReference type="ChEBI" id="CHEBI:57856"/>
        <dbReference type="ChEBI" id="CHEBI:59789"/>
        <dbReference type="ChEBI" id="CHEBI:62729"/>
        <dbReference type="ChEBI" id="CHEBI:62731"/>
        <dbReference type="EC" id="2.1.1.222"/>
    </reaction>
</comment>
<evidence type="ECO:0000256" key="6">
    <source>
        <dbReference type="SAM" id="MobiDB-lite"/>
    </source>
</evidence>
<dbReference type="PANTHER" id="PTHR43464">
    <property type="entry name" value="METHYLTRANSFERASE"/>
    <property type="match status" value="1"/>
</dbReference>
<dbReference type="InterPro" id="IPR010233">
    <property type="entry name" value="UbiG_MeTrfase"/>
</dbReference>
<dbReference type="NCBIfam" id="TIGR01983">
    <property type="entry name" value="UbiG"/>
    <property type="match status" value="1"/>
</dbReference>
<evidence type="ECO:0000313" key="8">
    <source>
        <dbReference type="Proteomes" id="UP000734218"/>
    </source>
</evidence>
<feature type="binding site" evidence="5">
    <location>
        <position position="85"/>
    </location>
    <ligand>
        <name>S-adenosyl-L-methionine</name>
        <dbReference type="ChEBI" id="CHEBI:59789"/>
    </ligand>
</feature>
<reference evidence="7 8" key="1">
    <citation type="submission" date="2020-03" db="EMBL/GenBank/DDBJ databases">
        <title>Genomic Encyclopedia of Type Strains, Phase IV (KMG-IV): sequencing the most valuable type-strain genomes for metagenomic binning, comparative biology and taxonomic classification.</title>
        <authorList>
            <person name="Goeker M."/>
        </authorList>
    </citation>
    <scope>NUCLEOTIDE SEQUENCE [LARGE SCALE GENOMIC DNA]</scope>
    <source>
        <strain evidence="7 8">DSM 27651</strain>
    </source>
</reference>
<name>A0ABX0XRB4_9SPHN</name>
<sequence>MMASTAPGALDQSLPTLSGTTIDPREAAHFGAMASDWWDPAGRSAMLHRLNPPRLRYIRDQVDRHWQLDPRVRRPLDGRRALDLGCGGGLLAEPLARLGAAVTAVDAAAEAVAVARDHAAAQGLQIDYRAGGVEQLAGETFDLVCSLEVIEHAADQPGFVRGLAATLAPGGLMILSTPNRTALSRLAIVTLAESTGAIPRGTHDWNRFLTPDDLAAMVNGAGLRVVDICGIAASPTRGFRLSEDLSLDYLLTATWA</sequence>
<dbReference type="EMBL" id="JAATJE010000002">
    <property type="protein sequence ID" value="NJC35195.1"/>
    <property type="molecule type" value="Genomic_DNA"/>
</dbReference>
<evidence type="ECO:0000256" key="3">
    <source>
        <dbReference type="ARBA" id="ARBA00022688"/>
    </source>
</evidence>
<comment type="similarity">
    <text evidence="5">Belongs to the methyltransferase superfamily. UbiG/COQ3 family.</text>
</comment>
<feature type="binding site" evidence="5">
    <location>
        <position position="106"/>
    </location>
    <ligand>
        <name>S-adenosyl-L-methionine</name>
        <dbReference type="ChEBI" id="CHEBI:59789"/>
    </ligand>
</feature>
<dbReference type="PANTHER" id="PTHR43464:SF19">
    <property type="entry name" value="UBIQUINONE BIOSYNTHESIS O-METHYLTRANSFERASE, MITOCHONDRIAL"/>
    <property type="match status" value="1"/>
</dbReference>
<comment type="pathway">
    <text evidence="5">Cofactor biosynthesis; ubiquinone biosynthesis.</text>
</comment>